<dbReference type="InterPro" id="IPR044925">
    <property type="entry name" value="His-Me_finger_sf"/>
</dbReference>
<proteinExistence type="predicted"/>
<sequence>MITKRCPTCKHVLAVTYFWPNKRKYDGLGSECKECQRIRINRWRKTPAGRASRKEEYRKQYETGKILKRQLRDKYSLTVDQYNNMFGEQGGLCAICDKSLKYLKANVDHNHTTGKVRGLLCSRCNTLLVGLDDSAFLNRATKYLLKHDD</sequence>
<dbReference type="InterPro" id="IPR038563">
    <property type="entry name" value="Endonuclease_7_sf"/>
</dbReference>
<dbReference type="AlphaFoldDB" id="A0A0F9TSB1"/>
<gene>
    <name evidence="1" type="ORF">LCGC14_0355640</name>
</gene>
<evidence type="ECO:0008006" key="2">
    <source>
        <dbReference type="Google" id="ProtNLM"/>
    </source>
</evidence>
<dbReference type="EMBL" id="LAZR01000272">
    <property type="protein sequence ID" value="KKN77827.1"/>
    <property type="molecule type" value="Genomic_DNA"/>
</dbReference>
<reference evidence="1" key="1">
    <citation type="journal article" date="2015" name="Nature">
        <title>Complex archaea that bridge the gap between prokaryotes and eukaryotes.</title>
        <authorList>
            <person name="Spang A."/>
            <person name="Saw J.H."/>
            <person name="Jorgensen S.L."/>
            <person name="Zaremba-Niedzwiedzka K."/>
            <person name="Martijn J."/>
            <person name="Lind A.E."/>
            <person name="van Eijk R."/>
            <person name="Schleper C."/>
            <person name="Guy L."/>
            <person name="Ettema T.J."/>
        </authorList>
    </citation>
    <scope>NUCLEOTIDE SEQUENCE</scope>
</reference>
<comment type="caution">
    <text evidence="1">The sequence shown here is derived from an EMBL/GenBank/DDBJ whole genome shotgun (WGS) entry which is preliminary data.</text>
</comment>
<dbReference type="SUPFAM" id="SSF54060">
    <property type="entry name" value="His-Me finger endonucleases"/>
    <property type="match status" value="1"/>
</dbReference>
<evidence type="ECO:0000313" key="1">
    <source>
        <dbReference type="EMBL" id="KKN77827.1"/>
    </source>
</evidence>
<accession>A0A0F9TSB1</accession>
<dbReference type="Pfam" id="PF02945">
    <property type="entry name" value="Endonuclease_7"/>
    <property type="match status" value="1"/>
</dbReference>
<organism evidence="1">
    <name type="scientific">marine sediment metagenome</name>
    <dbReference type="NCBI Taxonomy" id="412755"/>
    <lineage>
        <taxon>unclassified sequences</taxon>
        <taxon>metagenomes</taxon>
        <taxon>ecological metagenomes</taxon>
    </lineage>
</organism>
<dbReference type="InterPro" id="IPR004211">
    <property type="entry name" value="Endonuclease_7"/>
</dbReference>
<dbReference type="Gene3D" id="3.40.1800.10">
    <property type="entry name" value="His-Me finger endonucleases"/>
    <property type="match status" value="1"/>
</dbReference>
<protein>
    <recommendedName>
        <fullName evidence="2">Recombination endonuclease VII</fullName>
    </recommendedName>
</protein>
<name>A0A0F9TSB1_9ZZZZ</name>